<dbReference type="Proteomes" id="UP000253506">
    <property type="component" value="Unassembled WGS sequence"/>
</dbReference>
<organism evidence="5 6">
    <name type="scientific">Marinomonas foliarum</name>
    <dbReference type="NCBI Taxonomy" id="491950"/>
    <lineage>
        <taxon>Bacteria</taxon>
        <taxon>Pseudomonadati</taxon>
        <taxon>Pseudomonadota</taxon>
        <taxon>Gammaproteobacteria</taxon>
        <taxon>Oceanospirillales</taxon>
        <taxon>Oceanospirillaceae</taxon>
        <taxon>Marinomonas</taxon>
    </lineage>
</organism>
<dbReference type="Gene3D" id="3.40.50.2300">
    <property type="match status" value="2"/>
</dbReference>
<dbReference type="Pfam" id="PF13407">
    <property type="entry name" value="Peripla_BP_4"/>
    <property type="match status" value="1"/>
</dbReference>
<dbReference type="SUPFAM" id="SSF53822">
    <property type="entry name" value="Periplasmic binding protein-like I"/>
    <property type="match status" value="1"/>
</dbReference>
<protein>
    <submittedName>
        <fullName evidence="5">Monosaccharide ABC transporter substrate-binding protein (CUT2 family)</fullName>
    </submittedName>
</protein>
<comment type="similarity">
    <text evidence="2">Belongs to the bacterial solute-binding protein 2 family.</text>
</comment>
<dbReference type="GO" id="GO:0055085">
    <property type="term" value="P:transmembrane transport"/>
    <property type="evidence" value="ECO:0007669"/>
    <property type="project" value="UniProtKB-ARBA"/>
</dbReference>
<dbReference type="AlphaFoldDB" id="A0A368ZH92"/>
<evidence type="ECO:0000313" key="6">
    <source>
        <dbReference type="Proteomes" id="UP000253506"/>
    </source>
</evidence>
<feature type="signal peptide" evidence="3">
    <location>
        <begin position="1"/>
        <end position="32"/>
    </location>
</feature>
<evidence type="ECO:0000256" key="2">
    <source>
        <dbReference type="ARBA" id="ARBA00007639"/>
    </source>
</evidence>
<comment type="caution">
    <text evidence="5">The sequence shown here is derived from an EMBL/GenBank/DDBJ whole genome shotgun (WGS) entry which is preliminary data.</text>
</comment>
<feature type="chain" id="PRO_5016603667" evidence="3">
    <location>
        <begin position="33"/>
        <end position="340"/>
    </location>
</feature>
<keyword evidence="3" id="KW-0732">Signal</keyword>
<dbReference type="InterPro" id="IPR050555">
    <property type="entry name" value="Bact_Solute-Bind_Prot2"/>
</dbReference>
<dbReference type="GO" id="GO:0030246">
    <property type="term" value="F:carbohydrate binding"/>
    <property type="evidence" value="ECO:0007669"/>
    <property type="project" value="TreeGrafter"/>
</dbReference>
<evidence type="ECO:0000259" key="4">
    <source>
        <dbReference type="Pfam" id="PF13407"/>
    </source>
</evidence>
<comment type="subcellular location">
    <subcellularLocation>
        <location evidence="1">Periplasm</location>
    </subcellularLocation>
</comment>
<gene>
    <name evidence="5" type="ORF">DFP77_1533</name>
</gene>
<feature type="domain" description="Periplasmic binding protein" evidence="4">
    <location>
        <begin position="40"/>
        <end position="294"/>
    </location>
</feature>
<sequence>MKNKNNMLNKSVKAALFTAVMGVNLAGNSVFAAEDKTITTVVKISGIPWFDRMETGVDLYAKQHPEMNISQVGPATADAAQQMQIIQDLIAKGTDALAVVPMDPTILEALLKRAIARGTIVVTHEADNQVNTMVDVEAFDNTEYGTALNERLADCMGGQGKWTTFVGSLGSRTHLQWVGAGEKNAMKYPKMQLVDPNNESFDDANGTYQKAKEILRKHPDIKGFQTSAGNDVLGVGRAIEEAGLTGKVCLVGTGLPNPSAAYLDSGAITAIGFWDPQKAGMAMNEVARILLEGGQIEDGMNLGVDGYEKVSVRPGAGAGKLLIGNGMVLVDKETYKEHLF</sequence>
<proteinExistence type="inferred from homology"/>
<dbReference type="RefSeq" id="WP_220235560.1">
    <property type="nucleotide sequence ID" value="NZ_QPJQ01000053.1"/>
</dbReference>
<evidence type="ECO:0000256" key="1">
    <source>
        <dbReference type="ARBA" id="ARBA00004418"/>
    </source>
</evidence>
<dbReference type="InterPro" id="IPR025997">
    <property type="entry name" value="SBP_2_dom"/>
</dbReference>
<dbReference type="GO" id="GO:0030288">
    <property type="term" value="C:outer membrane-bounded periplasmic space"/>
    <property type="evidence" value="ECO:0007669"/>
    <property type="project" value="TreeGrafter"/>
</dbReference>
<dbReference type="InterPro" id="IPR028082">
    <property type="entry name" value="Peripla_BP_I"/>
</dbReference>
<evidence type="ECO:0000313" key="5">
    <source>
        <dbReference type="EMBL" id="RCW93030.1"/>
    </source>
</evidence>
<name>A0A368ZH92_9GAMM</name>
<accession>A0A368ZH92</accession>
<dbReference type="EMBL" id="QPJQ01000053">
    <property type="protein sequence ID" value="RCW93030.1"/>
    <property type="molecule type" value="Genomic_DNA"/>
</dbReference>
<evidence type="ECO:0000256" key="3">
    <source>
        <dbReference type="SAM" id="SignalP"/>
    </source>
</evidence>
<reference evidence="5 6" key="1">
    <citation type="submission" date="2018-07" db="EMBL/GenBank/DDBJ databases">
        <title>Genomic Encyclopedia of Type Strains, Phase III (KMG-III): the genomes of soil and plant-associated and newly described type strains.</title>
        <authorList>
            <person name="Whitman W."/>
        </authorList>
    </citation>
    <scope>NUCLEOTIDE SEQUENCE [LARGE SCALE GENOMIC DNA]</scope>
    <source>
        <strain evidence="5 6">CECT 7731</strain>
    </source>
</reference>
<dbReference type="PANTHER" id="PTHR30036">
    <property type="entry name" value="D-XYLOSE-BINDING PERIPLASMIC PROTEIN"/>
    <property type="match status" value="1"/>
</dbReference>
<dbReference type="PANTHER" id="PTHR30036:SF7">
    <property type="entry name" value="ABC TRANSPORTER PERIPLASMIC-BINDING PROTEIN YPHF"/>
    <property type="match status" value="1"/>
</dbReference>